<evidence type="ECO:0000259" key="14">
    <source>
        <dbReference type="SMART" id="SM00481"/>
    </source>
</evidence>
<keyword evidence="10 13" id="KW-0239">DNA-directed DNA polymerase</keyword>
<comment type="subcellular location">
    <subcellularLocation>
        <location evidence="1 13">Cytoplasm</location>
    </subcellularLocation>
</comment>
<evidence type="ECO:0000256" key="10">
    <source>
        <dbReference type="ARBA" id="ARBA00022932"/>
    </source>
</evidence>
<dbReference type="Pfam" id="PF17657">
    <property type="entry name" value="DNA_pol3_finger"/>
    <property type="match status" value="1"/>
</dbReference>
<comment type="function">
    <text evidence="13">DNA polymerase involved in damage-induced mutagenesis and translesion synthesis (TLS). It is not the major replicative DNA polymerase.</text>
</comment>
<evidence type="ECO:0000256" key="9">
    <source>
        <dbReference type="ARBA" id="ARBA00022763"/>
    </source>
</evidence>
<dbReference type="InterPro" id="IPR004805">
    <property type="entry name" value="DnaE2/DnaE/PolC"/>
</dbReference>
<evidence type="ECO:0000256" key="12">
    <source>
        <dbReference type="ARBA" id="ARBA00049244"/>
    </source>
</evidence>
<dbReference type="Pfam" id="PF01336">
    <property type="entry name" value="tRNA_anti-codon"/>
    <property type="match status" value="1"/>
</dbReference>
<comment type="caution">
    <text evidence="15">The sequence shown here is derived from an EMBL/GenBank/DDBJ whole genome shotgun (WGS) entry which is preliminary data.</text>
</comment>
<dbReference type="GO" id="GO:0008408">
    <property type="term" value="F:3'-5' exonuclease activity"/>
    <property type="evidence" value="ECO:0007669"/>
    <property type="project" value="InterPro"/>
</dbReference>
<dbReference type="HAMAP" id="MF_01902">
    <property type="entry name" value="DNApol_error_prone"/>
    <property type="match status" value="1"/>
</dbReference>
<feature type="domain" description="Polymerase/histidinol phosphatase N-terminal" evidence="14">
    <location>
        <begin position="39"/>
        <end position="108"/>
    </location>
</feature>
<evidence type="ECO:0000313" key="15">
    <source>
        <dbReference type="EMBL" id="TMP35566.1"/>
    </source>
</evidence>
<dbReference type="InterPro" id="IPR023073">
    <property type="entry name" value="DnaE2"/>
</dbReference>
<evidence type="ECO:0000256" key="1">
    <source>
        <dbReference type="ARBA" id="ARBA00004496"/>
    </source>
</evidence>
<accession>A0A5S3WYE8</accession>
<dbReference type="Pfam" id="PF02811">
    <property type="entry name" value="PHP"/>
    <property type="match status" value="1"/>
</dbReference>
<reference evidence="15 16" key="1">
    <citation type="submission" date="2018-01" db="EMBL/GenBank/DDBJ databases">
        <authorList>
            <person name="Paulsen S."/>
            <person name="Gram L.K."/>
        </authorList>
    </citation>
    <scope>NUCLEOTIDE SEQUENCE [LARGE SCALE GENOMIC DNA]</scope>
    <source>
        <strain evidence="15 16">S2599</strain>
    </source>
</reference>
<reference evidence="16" key="2">
    <citation type="submission" date="2019-06" db="EMBL/GenBank/DDBJ databases">
        <title>Co-occurence of chitin degradation, pigmentation and bioactivity in marine Pseudoalteromonas.</title>
        <authorList>
            <person name="Sonnenschein E.C."/>
            <person name="Bech P.K."/>
        </authorList>
    </citation>
    <scope>NUCLEOTIDE SEQUENCE [LARGE SCALE GENOMIC DNA]</scope>
    <source>
        <strain evidence="16">S2599</strain>
    </source>
</reference>
<keyword evidence="11 13" id="KW-0234">DNA repair</keyword>
<dbReference type="Pfam" id="PF14579">
    <property type="entry name" value="HHH_6"/>
    <property type="match status" value="1"/>
</dbReference>
<evidence type="ECO:0000313" key="16">
    <source>
        <dbReference type="Proteomes" id="UP000306719"/>
    </source>
</evidence>
<evidence type="ECO:0000256" key="8">
    <source>
        <dbReference type="ARBA" id="ARBA00022705"/>
    </source>
</evidence>
<dbReference type="InterPro" id="IPR011708">
    <property type="entry name" value="DNA_pol3_alpha_NTPase_dom"/>
</dbReference>
<keyword evidence="8 13" id="KW-0235">DNA replication</keyword>
<evidence type="ECO:0000256" key="2">
    <source>
        <dbReference type="ARBA" id="ARBA00007391"/>
    </source>
</evidence>
<dbReference type="CDD" id="cd07434">
    <property type="entry name" value="PHP_PolIIIA_DnaE2"/>
    <property type="match status" value="1"/>
</dbReference>
<dbReference type="EC" id="2.7.7.7" evidence="3 13"/>
<evidence type="ECO:0000256" key="4">
    <source>
        <dbReference type="ARBA" id="ARBA00017273"/>
    </source>
</evidence>
<dbReference type="PANTHER" id="PTHR32294:SF4">
    <property type="entry name" value="ERROR-PRONE DNA POLYMERASE"/>
    <property type="match status" value="1"/>
</dbReference>
<dbReference type="PANTHER" id="PTHR32294">
    <property type="entry name" value="DNA POLYMERASE III SUBUNIT ALPHA"/>
    <property type="match status" value="1"/>
</dbReference>
<evidence type="ECO:0000256" key="5">
    <source>
        <dbReference type="ARBA" id="ARBA00022490"/>
    </source>
</evidence>
<dbReference type="EMBL" id="PNCJ01000023">
    <property type="protein sequence ID" value="TMP35566.1"/>
    <property type="molecule type" value="Genomic_DNA"/>
</dbReference>
<sequence>MATNKSAMFALPVSSQRITQTVGQGTGEPPGSTRLPGYAELFCQTNFSFLEGASRPEELVRQADFLAYTALAITDECSLAGVVRAHTLIKELQLDLQLIVGSLMRFESLDVVLLCPNKAAYSELCRVITNARRRAEKGDYQLAEWDLLSLRHCLLIWLPKGDDRDEHWGAWLVRHHEHRSWVGIQRHLVNQEQRFIAHCEVLAARYQLPITACGGVLMHSSERLRLQQTLAAIRLNLPLEQVKGRLLVNAERALRSREKLSKLFKAPWLAESLHIAKRCHFNLDSLSYQYPAELVPTGKTAMQHLRDLVKNGQTKRFPQGVPPEIAEIITKELALIEELDYPYFFLTIHDLVRFARSKAILYQGRGSAANSVVCYCLEITAVDPRQVSVLFERFISKERNEPPDIDVDFEHERREEVIQYIYHKYGRKRAALAATVISYRFKSAVRDVGKALGIEATQLDYFIRNVNRRDRGQNWQTQLSELGLQPESLKGQHFISLVEEIMGFPRHLSQHVGGFVISAGPLHDLVPIENAAMAERTVIQWDKDDLESLKLLKVDVLALGMLSAIRKTFALIAQHTSRQLDLAELTRMGDDPQVYKMLQRADTVGVFQIESRAQMSMLPRLKPACYYDLVIQIAIVRPGPIQGDMVHPFLKRRNGEEAVTYPSDEVKSVLSRTMGVPIFQEQVIKLAMVAAGFSGGEADQLRRAMASWKKSGELMQFKEKLINGMQQRGYEVSFAERIFEQICGFGEYGFPESHSASFAVLAYASAWLKHYYPAMFYTALLNSLPMGFYSASQLIQDARRHQVEVLPVCVNASEYDHHICQQQQRFAVRLGLRLVKGLQRYSAEQLLAARPGKGFQNMAELQRIGLSGNALECLASANALKALQGDRYSARWTLMDQEQTLPLFAIRSEVDGAHSLAESQSCVFQPDDMDDLVEDYAALGLTLGQHPVTLLDKAGKLGRFTRMTQLSACQHKSLVTVIGIVTGKQAPGTAGGVTFFTLEDDTGNINVVVWAGTARAQKQAYLGAKLLEVKGIVEKEGEVIHVIAGRLIDRSEILGTLHSKSRDFH</sequence>
<dbReference type="Proteomes" id="UP000306719">
    <property type="component" value="Unassembled WGS sequence"/>
</dbReference>
<dbReference type="Gene3D" id="1.10.150.870">
    <property type="match status" value="1"/>
</dbReference>
<dbReference type="NCBIfam" id="TIGR00594">
    <property type="entry name" value="polc"/>
    <property type="match status" value="1"/>
</dbReference>
<keyword evidence="9 13" id="KW-0227">DNA damage</keyword>
<evidence type="ECO:0000256" key="3">
    <source>
        <dbReference type="ARBA" id="ARBA00012417"/>
    </source>
</evidence>
<proteinExistence type="inferred from homology"/>
<dbReference type="InterPro" id="IPR003141">
    <property type="entry name" value="Pol/His_phosphatase_N"/>
</dbReference>
<dbReference type="GO" id="GO:0005737">
    <property type="term" value="C:cytoplasm"/>
    <property type="evidence" value="ECO:0007669"/>
    <property type="project" value="UniProtKB-SubCell"/>
</dbReference>
<evidence type="ECO:0000256" key="13">
    <source>
        <dbReference type="HAMAP-Rule" id="MF_01902"/>
    </source>
</evidence>
<name>A0A5S3WYE8_9GAMM</name>
<dbReference type="InterPro" id="IPR029460">
    <property type="entry name" value="DNAPol_HHH"/>
</dbReference>
<dbReference type="InterPro" id="IPR004013">
    <property type="entry name" value="PHP_dom"/>
</dbReference>
<dbReference type="CDD" id="cd04485">
    <property type="entry name" value="DnaE_OBF"/>
    <property type="match status" value="1"/>
</dbReference>
<dbReference type="AlphaFoldDB" id="A0A5S3WYE8"/>
<dbReference type="GO" id="GO:0003887">
    <property type="term" value="F:DNA-directed DNA polymerase activity"/>
    <property type="evidence" value="ECO:0007669"/>
    <property type="project" value="UniProtKB-UniRule"/>
</dbReference>
<dbReference type="InterPro" id="IPR004365">
    <property type="entry name" value="NA-bd_OB_tRNA"/>
</dbReference>
<gene>
    <name evidence="13" type="primary">dnaE2</name>
    <name evidence="15" type="ORF">CWB98_16265</name>
</gene>
<dbReference type="RefSeq" id="WP_138545787.1">
    <property type="nucleotide sequence ID" value="NZ_PNCJ01000023.1"/>
</dbReference>
<dbReference type="NCBIfam" id="NF004225">
    <property type="entry name" value="PRK05672.1"/>
    <property type="match status" value="1"/>
</dbReference>
<comment type="similarity">
    <text evidence="2 13">Belongs to the DNA polymerase type-C family. DnaE2 subfamily.</text>
</comment>
<dbReference type="GO" id="GO:0006260">
    <property type="term" value="P:DNA replication"/>
    <property type="evidence" value="ECO:0007669"/>
    <property type="project" value="UniProtKB-KW"/>
</dbReference>
<dbReference type="InterPro" id="IPR040982">
    <property type="entry name" value="DNA_pol3_finger"/>
</dbReference>
<evidence type="ECO:0000256" key="11">
    <source>
        <dbReference type="ARBA" id="ARBA00023204"/>
    </source>
</evidence>
<evidence type="ECO:0000256" key="7">
    <source>
        <dbReference type="ARBA" id="ARBA00022695"/>
    </source>
</evidence>
<dbReference type="GO" id="GO:0003676">
    <property type="term" value="F:nucleic acid binding"/>
    <property type="evidence" value="ECO:0007669"/>
    <property type="project" value="InterPro"/>
</dbReference>
<dbReference type="SMART" id="SM00481">
    <property type="entry name" value="POLIIIAc"/>
    <property type="match status" value="1"/>
</dbReference>
<evidence type="ECO:0000256" key="6">
    <source>
        <dbReference type="ARBA" id="ARBA00022679"/>
    </source>
</evidence>
<comment type="catalytic activity">
    <reaction evidence="12 13">
        <text>DNA(n) + a 2'-deoxyribonucleoside 5'-triphosphate = DNA(n+1) + diphosphate</text>
        <dbReference type="Rhea" id="RHEA:22508"/>
        <dbReference type="Rhea" id="RHEA-COMP:17339"/>
        <dbReference type="Rhea" id="RHEA-COMP:17340"/>
        <dbReference type="ChEBI" id="CHEBI:33019"/>
        <dbReference type="ChEBI" id="CHEBI:61560"/>
        <dbReference type="ChEBI" id="CHEBI:173112"/>
        <dbReference type="EC" id="2.7.7.7"/>
    </reaction>
</comment>
<dbReference type="GO" id="GO:0006281">
    <property type="term" value="P:DNA repair"/>
    <property type="evidence" value="ECO:0007669"/>
    <property type="project" value="UniProtKB-UniRule"/>
</dbReference>
<dbReference type="Pfam" id="PF07733">
    <property type="entry name" value="DNA_pol3_alpha"/>
    <property type="match status" value="1"/>
</dbReference>
<dbReference type="Gene3D" id="3.20.20.140">
    <property type="entry name" value="Metal-dependent hydrolases"/>
    <property type="match status" value="1"/>
</dbReference>
<dbReference type="OrthoDB" id="9803237at2"/>
<keyword evidence="6 13" id="KW-0808">Transferase</keyword>
<protein>
    <recommendedName>
        <fullName evidence="4 13">Error-prone DNA polymerase</fullName>
        <ecNumber evidence="3 13">2.7.7.7</ecNumber>
    </recommendedName>
</protein>
<keyword evidence="5 13" id="KW-0963">Cytoplasm</keyword>
<keyword evidence="7 13" id="KW-0548">Nucleotidyltransferase</keyword>
<organism evidence="15 16">
    <name type="scientific">Pseudoalteromonas rubra</name>
    <dbReference type="NCBI Taxonomy" id="43658"/>
    <lineage>
        <taxon>Bacteria</taxon>
        <taxon>Pseudomonadati</taxon>
        <taxon>Pseudomonadota</taxon>
        <taxon>Gammaproteobacteria</taxon>
        <taxon>Alteromonadales</taxon>
        <taxon>Pseudoalteromonadaceae</taxon>
        <taxon>Pseudoalteromonas</taxon>
    </lineage>
</organism>